<dbReference type="Proteomes" id="UP001530400">
    <property type="component" value="Unassembled WGS sequence"/>
</dbReference>
<dbReference type="PANTHER" id="PTHR10131">
    <property type="entry name" value="TNF RECEPTOR ASSOCIATED FACTOR"/>
    <property type="match status" value="1"/>
</dbReference>
<dbReference type="PANTHER" id="PTHR10131:SF94">
    <property type="entry name" value="TNF RECEPTOR-ASSOCIATED FACTOR 4"/>
    <property type="match status" value="1"/>
</dbReference>
<organism evidence="7 8">
    <name type="scientific">Cyclotella atomus</name>
    <dbReference type="NCBI Taxonomy" id="382360"/>
    <lineage>
        <taxon>Eukaryota</taxon>
        <taxon>Sar</taxon>
        <taxon>Stramenopiles</taxon>
        <taxon>Ochrophyta</taxon>
        <taxon>Bacillariophyta</taxon>
        <taxon>Coscinodiscophyceae</taxon>
        <taxon>Thalassiosirophycidae</taxon>
        <taxon>Stephanodiscales</taxon>
        <taxon>Stephanodiscaceae</taxon>
        <taxon>Cyclotella</taxon>
    </lineage>
</organism>
<evidence type="ECO:0000313" key="8">
    <source>
        <dbReference type="Proteomes" id="UP001530400"/>
    </source>
</evidence>
<feature type="domain" description="TRAF-type" evidence="6">
    <location>
        <begin position="371"/>
        <end position="418"/>
    </location>
</feature>
<feature type="coiled-coil region" evidence="5">
    <location>
        <begin position="445"/>
        <end position="472"/>
    </location>
</feature>
<keyword evidence="2 4" id="KW-0863">Zinc-finger</keyword>
<evidence type="ECO:0000259" key="6">
    <source>
        <dbReference type="PROSITE" id="PS50145"/>
    </source>
</evidence>
<dbReference type="EMBL" id="JALLPJ020000955">
    <property type="protein sequence ID" value="KAL3779089.1"/>
    <property type="molecule type" value="Genomic_DNA"/>
</dbReference>
<dbReference type="SUPFAM" id="SSF49599">
    <property type="entry name" value="TRAF domain-like"/>
    <property type="match status" value="1"/>
</dbReference>
<keyword evidence="1 4" id="KW-0479">Metal-binding</keyword>
<keyword evidence="5" id="KW-0175">Coiled coil</keyword>
<comment type="caution">
    <text evidence="7">The sequence shown here is derived from an EMBL/GenBank/DDBJ whole genome shotgun (WGS) entry which is preliminary data.</text>
</comment>
<dbReference type="Pfam" id="PF02176">
    <property type="entry name" value="zf-TRAF"/>
    <property type="match status" value="1"/>
</dbReference>
<evidence type="ECO:0000313" key="7">
    <source>
        <dbReference type="EMBL" id="KAL3779089.1"/>
    </source>
</evidence>
<evidence type="ECO:0000256" key="1">
    <source>
        <dbReference type="ARBA" id="ARBA00022723"/>
    </source>
</evidence>
<protein>
    <recommendedName>
        <fullName evidence="6">TRAF-type domain-containing protein</fullName>
    </recommendedName>
</protein>
<evidence type="ECO:0000256" key="5">
    <source>
        <dbReference type="SAM" id="Coils"/>
    </source>
</evidence>
<dbReference type="Gene3D" id="3.30.40.10">
    <property type="entry name" value="Zinc/RING finger domain, C3HC4 (zinc finger)"/>
    <property type="match status" value="1"/>
</dbReference>
<name>A0ABD3NTH1_9STRA</name>
<sequence length="522" mass="58807">MMQSSPPSKPPLTRFITIYQNERLWIGRGFSSKGLFPTERGPFSTEDGSCNWKTLREGCLALLRGDVGKPARGNVAKTTKYQRGWSYHEQGGDPDDKTKDDEYECRKGGAVSEEELEFCIFVPCTGAEDGPTDEEGWSYYADFSPQSLLSPTRSRGMLDFVRRRKLQRVAYFRPDHFLPRDIYSKCDFCDSKAVNTISQTMLDALALATLFLAGTASVDCTDFKVIPLKAKLIDFLNVGNSCKHDVLLYDHNSHYNTMSDIYKIKDKLSTFAESTVGGPGALSHLFQPDVGNNMAKAMPGRKKLINDKYFPENERVALAKLLVKDADRHAYQLHCKKDSCAGSGSECEFRLVACPNVGCTEIFSIKYEPYHDEECGFKPLPCTNGCSMQVPRNDMTTHVRNQCTLRAAECPLACLGCTTIVRAQDVTRHLNESSDQHFMFVANKMMECQAMIQKLNSRIQVLEDKNAQLELELRGRAATSKKDSDNLSNEVKKLVKRIGTLEGTCRTEFKRVEQDRKNLNRK</sequence>
<evidence type="ECO:0000256" key="3">
    <source>
        <dbReference type="ARBA" id="ARBA00022833"/>
    </source>
</evidence>
<dbReference type="InterPro" id="IPR001293">
    <property type="entry name" value="Znf_TRAF"/>
</dbReference>
<reference evidence="7 8" key="1">
    <citation type="submission" date="2024-10" db="EMBL/GenBank/DDBJ databases">
        <title>Updated reference genomes for cyclostephanoid diatoms.</title>
        <authorList>
            <person name="Roberts W.R."/>
            <person name="Alverson A.J."/>
        </authorList>
    </citation>
    <scope>NUCLEOTIDE SEQUENCE [LARGE SCALE GENOMIC DNA]</scope>
    <source>
        <strain evidence="7 8">AJA010-31</strain>
    </source>
</reference>
<evidence type="ECO:0000256" key="2">
    <source>
        <dbReference type="ARBA" id="ARBA00022771"/>
    </source>
</evidence>
<gene>
    <name evidence="7" type="ORF">ACHAWO_003792</name>
</gene>
<dbReference type="AlphaFoldDB" id="A0ABD3NTH1"/>
<keyword evidence="3 4" id="KW-0862">Zinc</keyword>
<feature type="zinc finger region" description="TRAF-type" evidence="4">
    <location>
        <begin position="371"/>
        <end position="418"/>
    </location>
</feature>
<keyword evidence="8" id="KW-1185">Reference proteome</keyword>
<evidence type="ECO:0000256" key="4">
    <source>
        <dbReference type="PROSITE-ProRule" id="PRU00207"/>
    </source>
</evidence>
<dbReference type="PROSITE" id="PS50145">
    <property type="entry name" value="ZF_TRAF"/>
    <property type="match status" value="1"/>
</dbReference>
<dbReference type="InterPro" id="IPR013083">
    <property type="entry name" value="Znf_RING/FYVE/PHD"/>
</dbReference>
<proteinExistence type="predicted"/>
<accession>A0ABD3NTH1</accession>
<dbReference type="GO" id="GO:0008270">
    <property type="term" value="F:zinc ion binding"/>
    <property type="evidence" value="ECO:0007669"/>
    <property type="project" value="UniProtKB-KW"/>
</dbReference>